<evidence type="ECO:0000259" key="4">
    <source>
        <dbReference type="Pfam" id="PF04802"/>
    </source>
</evidence>
<dbReference type="STRING" id="1353952.A0A165K701"/>
<gene>
    <name evidence="6" type="ORF">CALCODRAFT_492</name>
</gene>
<evidence type="ECO:0000256" key="3">
    <source>
        <dbReference type="SAM" id="MobiDB-lite"/>
    </source>
</evidence>
<feature type="compositionally biased region" description="Low complexity" evidence="3">
    <location>
        <begin position="1058"/>
        <end position="1067"/>
    </location>
</feature>
<dbReference type="InterPro" id="IPR016024">
    <property type="entry name" value="ARM-type_fold"/>
</dbReference>
<proteinExistence type="predicted"/>
<dbReference type="EMBL" id="KV423914">
    <property type="protein sequence ID" value="KZT62763.1"/>
    <property type="molecule type" value="Genomic_DNA"/>
</dbReference>
<feature type="domain" description="Serine/threonine-protein phosphatase 4 regulatory subunit 3-like central" evidence="4">
    <location>
        <begin position="332"/>
        <end position="864"/>
    </location>
</feature>
<evidence type="ECO:0000256" key="2">
    <source>
        <dbReference type="ARBA" id="ARBA00023242"/>
    </source>
</evidence>
<dbReference type="PANTHER" id="PTHR23318:SF0">
    <property type="entry name" value="SERINE_THREONINE-PROTEIN PHOSPHATASE 4 REGULATORY SUBUNIT 3"/>
    <property type="match status" value="1"/>
</dbReference>
<protein>
    <submittedName>
        <fullName evidence="6">DUF625-domain-containing protein</fullName>
    </submittedName>
</protein>
<feature type="domain" description="PP4R3 EVH1-like" evidence="5">
    <location>
        <begin position="190"/>
        <end position="229"/>
    </location>
</feature>
<dbReference type="InParanoid" id="A0A165K701"/>
<feature type="region of interest" description="Disordered" evidence="3">
    <location>
        <begin position="1"/>
        <end position="103"/>
    </location>
</feature>
<evidence type="ECO:0000259" key="5">
    <source>
        <dbReference type="Pfam" id="PF22972"/>
    </source>
</evidence>
<dbReference type="Pfam" id="PF22972">
    <property type="entry name" value="EVH1_PP4R3"/>
    <property type="match status" value="1"/>
</dbReference>
<dbReference type="Gene3D" id="2.30.29.30">
    <property type="entry name" value="Pleckstrin-homology domain (PH domain)/Phosphotyrosine-binding domain (PTB)"/>
    <property type="match status" value="1"/>
</dbReference>
<organism evidence="6 7">
    <name type="scientific">Calocera cornea HHB12733</name>
    <dbReference type="NCBI Taxonomy" id="1353952"/>
    <lineage>
        <taxon>Eukaryota</taxon>
        <taxon>Fungi</taxon>
        <taxon>Dikarya</taxon>
        <taxon>Basidiomycota</taxon>
        <taxon>Agaricomycotina</taxon>
        <taxon>Dacrymycetes</taxon>
        <taxon>Dacrymycetales</taxon>
        <taxon>Dacrymycetaceae</taxon>
        <taxon>Calocera</taxon>
    </lineage>
</organism>
<accession>A0A165K701</accession>
<evidence type="ECO:0000256" key="1">
    <source>
        <dbReference type="ARBA" id="ARBA00004123"/>
    </source>
</evidence>
<sequence>MSFYGEKPIPQTPISSPSNSPQRKDAELPAETDRGSEMPGNGSDSSARASTSAPPGTIAKQGEAEKANGLVHEDRREEDAEEEDMELDDEGNGPPDLARFMNGGPNRVKVYELIGSGWHDLGTGFVRTGYDQVNDRAELVVSGEEDGGEILRRPIHKEDVYQVTHGNSSNQREADDQPAANGSGPSQGPPTLITWTEPDGQDYALSFQDSEGCADVWDFILDVQTHMLSNRDETEASLSGGFSPPAAAPSSPFSTPSVPSSPERLPVPVSDVQVMLSNLIQRQELPVPQLGNINEIEQAFKLVGRSPGTKQKLCEAIVSRVRVCCPLPRTVCLNVVPQDFWKQCIEVHDQAEDLESLDDLHALCKLAQTLLLLNDVNMYDYIVKDDVFLGVLGMLEYDPDFPYLKAGYRDFMQNVSHFHEVIDLKDDVILRKIHNVYRLQFLMDVVLARVLDDPVFNVLKSCMLYQQVEIIQFFSTEEMVLRELFSYFDEVGQKPARAESADSAEAATVRDKRGDIILLLHQLCMMAKTVQVPLRVTLYRRLVDKGLVNALSWGLLSDNPQIRSATGELLTVVVDHDAAAVRNFILNQVGAPPSTATLGTAPTSTPKHPRRLTLVDTMQKLMLTPGIDTALKSQMADATKTLLEFPVEAPPGQPQAPPEVQLRAREDPTIERFLTWFYDGDTPRDFFMPLLRLPEFQLVKRDPPTSPPAPKLTKAQASHIFYLTDLLATFAAQHSHRSAYFIMSSVISTRIAMLLFVKEKHIRLAALRFFRSLVRLHPPNQFLIRHLMGKNLFFPLVDLAGKESHNDNLVSACYQEYFEWIKKENVRNVINEMMVSYGNRVREIAKDKTPMGRIFEGIILRWEQNKDSAAQQSQPVRPAGIASVARYGHGQSIESEEEDYFNGSDDEEEIGPMPAANGTKGQKRKTGPKGGTSGPTKSPARPASLVDYEDNEDEDMEKPGVEGSLSSSLEPSHELLAAAHGADSPTVRHILRPRPLYTNGVKPSKGPPSPSLPVPSIARRRSSGGSGSESPDSPRNGMRTPSPPPSRLGRKSPPPSPRASSLDSSSSPPRPGEKRKRDEEDEDDLLGTLDRSSKRRSLGPDLGPEGGMALPKTIPIPGTGKDGEGKKMKLKLGKGALSVAGSAAMSSAPPPVAAAAVVDTKDNG</sequence>
<dbReference type="OrthoDB" id="27483at2759"/>
<keyword evidence="2" id="KW-0539">Nucleus</keyword>
<dbReference type="InterPro" id="IPR051137">
    <property type="entry name" value="PP4R3-like"/>
</dbReference>
<dbReference type="AlphaFoldDB" id="A0A165K701"/>
<feature type="compositionally biased region" description="Acidic residues" evidence="3">
    <location>
        <begin position="947"/>
        <end position="956"/>
    </location>
</feature>
<feature type="compositionally biased region" description="Basic and acidic residues" evidence="3">
    <location>
        <begin position="62"/>
        <end position="78"/>
    </location>
</feature>
<feature type="compositionally biased region" description="Polar residues" evidence="3">
    <location>
        <begin position="42"/>
        <end position="54"/>
    </location>
</feature>
<dbReference type="Pfam" id="PF04802">
    <property type="entry name" value="PP4R3"/>
    <property type="match status" value="1"/>
</dbReference>
<feature type="compositionally biased region" description="Basic and acidic residues" evidence="3">
    <location>
        <begin position="150"/>
        <end position="160"/>
    </location>
</feature>
<feature type="region of interest" description="Disordered" evidence="3">
    <location>
        <begin position="892"/>
        <end position="1127"/>
    </location>
</feature>
<dbReference type="InterPro" id="IPR011993">
    <property type="entry name" value="PH-like_dom_sf"/>
</dbReference>
<feature type="compositionally biased region" description="Acidic residues" evidence="3">
    <location>
        <begin position="894"/>
        <end position="910"/>
    </location>
</feature>
<reference evidence="6 7" key="1">
    <citation type="journal article" date="2016" name="Mol. Biol. Evol.">
        <title>Comparative Genomics of Early-Diverging Mushroom-Forming Fungi Provides Insights into the Origins of Lignocellulose Decay Capabilities.</title>
        <authorList>
            <person name="Nagy L.G."/>
            <person name="Riley R."/>
            <person name="Tritt A."/>
            <person name="Adam C."/>
            <person name="Daum C."/>
            <person name="Floudas D."/>
            <person name="Sun H."/>
            <person name="Yadav J.S."/>
            <person name="Pangilinan J."/>
            <person name="Larsson K.H."/>
            <person name="Matsuura K."/>
            <person name="Barry K."/>
            <person name="Labutti K."/>
            <person name="Kuo R."/>
            <person name="Ohm R.A."/>
            <person name="Bhattacharya S.S."/>
            <person name="Shirouzu T."/>
            <person name="Yoshinaga Y."/>
            <person name="Martin F.M."/>
            <person name="Grigoriev I.V."/>
            <person name="Hibbett D.S."/>
        </authorList>
    </citation>
    <scope>NUCLEOTIDE SEQUENCE [LARGE SCALE GENOMIC DNA]</scope>
    <source>
        <strain evidence="6 7">HHB12733</strain>
    </source>
</reference>
<dbReference type="PANTHER" id="PTHR23318">
    <property type="entry name" value="ATP SYNTHASE GAMMA-RELATED"/>
    <property type="match status" value="1"/>
</dbReference>
<feature type="compositionally biased region" description="Acidic residues" evidence="3">
    <location>
        <begin position="79"/>
        <end position="91"/>
    </location>
</feature>
<dbReference type="GO" id="GO:0005654">
    <property type="term" value="C:nucleoplasm"/>
    <property type="evidence" value="ECO:0007669"/>
    <property type="project" value="TreeGrafter"/>
</dbReference>
<feature type="region of interest" description="Disordered" evidence="3">
    <location>
        <begin position="150"/>
        <end position="197"/>
    </location>
</feature>
<feature type="compositionally biased region" description="Low complexity" evidence="3">
    <location>
        <begin position="964"/>
        <end position="980"/>
    </location>
</feature>
<name>A0A165K701_9BASI</name>
<feature type="compositionally biased region" description="Low complexity" evidence="3">
    <location>
        <begin position="236"/>
        <end position="262"/>
    </location>
</feature>
<comment type="subcellular location">
    <subcellularLocation>
        <location evidence="1">Nucleus</location>
    </subcellularLocation>
</comment>
<dbReference type="SUPFAM" id="SSF48371">
    <property type="entry name" value="ARM repeat"/>
    <property type="match status" value="1"/>
</dbReference>
<evidence type="ECO:0000313" key="7">
    <source>
        <dbReference type="Proteomes" id="UP000076842"/>
    </source>
</evidence>
<feature type="compositionally biased region" description="Polar residues" evidence="3">
    <location>
        <begin position="12"/>
        <end position="21"/>
    </location>
</feature>
<dbReference type="GO" id="GO:0030289">
    <property type="term" value="C:protein phosphatase 4 complex"/>
    <property type="evidence" value="ECO:0007669"/>
    <property type="project" value="TreeGrafter"/>
</dbReference>
<dbReference type="Proteomes" id="UP000076842">
    <property type="component" value="Unassembled WGS sequence"/>
</dbReference>
<dbReference type="FunCoup" id="A0A165K701">
    <property type="interactions" value="586"/>
</dbReference>
<dbReference type="GO" id="GO:0006974">
    <property type="term" value="P:DNA damage response"/>
    <property type="evidence" value="ECO:0007669"/>
    <property type="project" value="TreeGrafter"/>
</dbReference>
<feature type="region of interest" description="Disordered" evidence="3">
    <location>
        <begin position="232"/>
        <end position="263"/>
    </location>
</feature>
<dbReference type="InterPro" id="IPR055236">
    <property type="entry name" value="EVH1_PP4R3"/>
</dbReference>
<feature type="compositionally biased region" description="Basic and acidic residues" evidence="3">
    <location>
        <begin position="22"/>
        <end position="36"/>
    </location>
</feature>
<keyword evidence="7" id="KW-1185">Reference proteome</keyword>
<dbReference type="GO" id="GO:0072542">
    <property type="term" value="F:protein phosphatase activator activity"/>
    <property type="evidence" value="ECO:0007669"/>
    <property type="project" value="TreeGrafter"/>
</dbReference>
<feature type="compositionally biased region" description="Pro residues" evidence="3">
    <location>
        <begin position="1041"/>
        <end position="1057"/>
    </location>
</feature>
<evidence type="ECO:0000313" key="6">
    <source>
        <dbReference type="EMBL" id="KZT62763.1"/>
    </source>
</evidence>
<dbReference type="InterPro" id="IPR006887">
    <property type="entry name" value="P4R3-like_central_dom"/>
</dbReference>